<evidence type="ECO:0000256" key="1">
    <source>
        <dbReference type="SAM" id="Coils"/>
    </source>
</evidence>
<sequence>MRVLLNDIELDIQEIKLLVDVLSREPNAMLREVLKRNILQARDRLDRMLQELNAVQDIPKDQIRSSQTIEDVSENSEEKNGMENLQVATSSCHDMVDTEPARDSVVITPILGERIRPVNDLRCSISLNDSFRFSRELFGGDNELMNRVISQISEMSSLDAAIAFLLSKVNVGEENEALLDFQELLKKYFI</sequence>
<dbReference type="AlphaFoldDB" id="A0A926F584"/>
<reference evidence="2" key="1">
    <citation type="submission" date="2020-08" db="EMBL/GenBank/DDBJ databases">
        <title>Genome public.</title>
        <authorList>
            <person name="Liu C."/>
            <person name="Sun Q."/>
        </authorList>
    </citation>
    <scope>NUCLEOTIDE SEQUENCE</scope>
    <source>
        <strain evidence="2">N12</strain>
    </source>
</reference>
<dbReference type="EMBL" id="JACRTF010000001">
    <property type="protein sequence ID" value="MBC8592144.1"/>
    <property type="molecule type" value="Genomic_DNA"/>
</dbReference>
<organism evidence="2 3">
    <name type="scientific">Jilunia laotingensis</name>
    <dbReference type="NCBI Taxonomy" id="2763675"/>
    <lineage>
        <taxon>Bacteria</taxon>
        <taxon>Pseudomonadati</taxon>
        <taxon>Bacteroidota</taxon>
        <taxon>Bacteroidia</taxon>
        <taxon>Bacteroidales</taxon>
        <taxon>Bacteroidaceae</taxon>
        <taxon>Jilunia</taxon>
    </lineage>
</organism>
<dbReference type="Proteomes" id="UP000651085">
    <property type="component" value="Unassembled WGS sequence"/>
</dbReference>
<gene>
    <name evidence="2" type="ORF">H8744_02565</name>
</gene>
<accession>A0A926F584</accession>
<comment type="caution">
    <text evidence="2">The sequence shown here is derived from an EMBL/GenBank/DDBJ whole genome shotgun (WGS) entry which is preliminary data.</text>
</comment>
<feature type="coiled-coil region" evidence="1">
    <location>
        <begin position="5"/>
        <end position="58"/>
    </location>
</feature>
<dbReference type="RefSeq" id="WP_262433358.1">
    <property type="nucleotide sequence ID" value="NZ_JACRTF010000001.1"/>
</dbReference>
<keyword evidence="1" id="KW-0175">Coiled coil</keyword>
<evidence type="ECO:0000313" key="2">
    <source>
        <dbReference type="EMBL" id="MBC8592144.1"/>
    </source>
</evidence>
<proteinExistence type="predicted"/>
<protein>
    <submittedName>
        <fullName evidence="2">Uncharacterized protein</fullName>
    </submittedName>
</protein>
<keyword evidence="3" id="KW-1185">Reference proteome</keyword>
<evidence type="ECO:0000313" key="3">
    <source>
        <dbReference type="Proteomes" id="UP000651085"/>
    </source>
</evidence>
<name>A0A926F584_9BACT</name>